<evidence type="ECO:0000256" key="1">
    <source>
        <dbReference type="SAM" id="Phobius"/>
    </source>
</evidence>
<keyword evidence="3" id="KW-1185">Reference proteome</keyword>
<dbReference type="EMBL" id="BMAO01034375">
    <property type="protein sequence ID" value="GFQ96137.1"/>
    <property type="molecule type" value="Genomic_DNA"/>
</dbReference>
<sequence length="186" mass="21548">MKYFLQNFQIHSCNFTFVEYSALLELISGMASPIICASEILEDISYFKVSQTILIALVAILFLVILQYLLWRRRFSHLVPGKPPRFFDLLGNLSEMSFREKSRNGYSVNVFLLQFFGGFSKLFQKQKMFCVWFFCEPVIVLAKAEAVEPNINVESFFCLKKTLGKKGYYDEGGDEKDGITKILRRN</sequence>
<keyword evidence="1" id="KW-0812">Transmembrane</keyword>
<protein>
    <submittedName>
        <fullName evidence="2">Cytochrome P450 4V2</fullName>
    </submittedName>
</protein>
<dbReference type="AlphaFoldDB" id="A0A8X6IKE4"/>
<keyword evidence="1" id="KW-0472">Membrane</keyword>
<gene>
    <name evidence="2" type="primary">Cyp4v2_1</name>
    <name evidence="2" type="ORF">TNCT_372271</name>
</gene>
<proteinExistence type="predicted"/>
<keyword evidence="1" id="KW-1133">Transmembrane helix</keyword>
<name>A0A8X6IKE4_TRICU</name>
<feature type="transmembrane region" description="Helical" evidence="1">
    <location>
        <begin position="53"/>
        <end position="71"/>
    </location>
</feature>
<reference evidence="2" key="1">
    <citation type="submission" date="2020-07" db="EMBL/GenBank/DDBJ databases">
        <title>Multicomponent nature underlies the extraordinary mechanical properties of spider dragline silk.</title>
        <authorList>
            <person name="Kono N."/>
            <person name="Nakamura H."/>
            <person name="Mori M."/>
            <person name="Yoshida Y."/>
            <person name="Ohtoshi R."/>
            <person name="Malay A.D."/>
            <person name="Moran D.A.P."/>
            <person name="Tomita M."/>
            <person name="Numata K."/>
            <person name="Arakawa K."/>
        </authorList>
    </citation>
    <scope>NUCLEOTIDE SEQUENCE</scope>
</reference>
<evidence type="ECO:0000313" key="3">
    <source>
        <dbReference type="Proteomes" id="UP000887116"/>
    </source>
</evidence>
<comment type="caution">
    <text evidence="2">The sequence shown here is derived from an EMBL/GenBank/DDBJ whole genome shotgun (WGS) entry which is preliminary data.</text>
</comment>
<dbReference type="OrthoDB" id="10528557at2759"/>
<evidence type="ECO:0000313" key="2">
    <source>
        <dbReference type="EMBL" id="GFQ96137.1"/>
    </source>
</evidence>
<organism evidence="2 3">
    <name type="scientific">Trichonephila clavata</name>
    <name type="common">Joro spider</name>
    <name type="synonym">Nephila clavata</name>
    <dbReference type="NCBI Taxonomy" id="2740835"/>
    <lineage>
        <taxon>Eukaryota</taxon>
        <taxon>Metazoa</taxon>
        <taxon>Ecdysozoa</taxon>
        <taxon>Arthropoda</taxon>
        <taxon>Chelicerata</taxon>
        <taxon>Arachnida</taxon>
        <taxon>Araneae</taxon>
        <taxon>Araneomorphae</taxon>
        <taxon>Entelegynae</taxon>
        <taxon>Araneoidea</taxon>
        <taxon>Nephilidae</taxon>
        <taxon>Trichonephila</taxon>
    </lineage>
</organism>
<dbReference type="Proteomes" id="UP000887116">
    <property type="component" value="Unassembled WGS sequence"/>
</dbReference>
<feature type="transmembrane region" description="Helical" evidence="1">
    <location>
        <begin position="20"/>
        <end position="41"/>
    </location>
</feature>
<accession>A0A8X6IKE4</accession>